<evidence type="ECO:0000256" key="1">
    <source>
        <dbReference type="ARBA" id="ARBA00022448"/>
    </source>
</evidence>
<feature type="signal peptide" evidence="7">
    <location>
        <begin position="1"/>
        <end position="24"/>
    </location>
</feature>
<accession>D5XEB6</accession>
<dbReference type="EMBL" id="CP002028">
    <property type="protein sequence ID" value="ADG81987.1"/>
    <property type="molecule type" value="Genomic_DNA"/>
</dbReference>
<dbReference type="InterPro" id="IPR051829">
    <property type="entry name" value="Multiheme_Cytochr_ET"/>
</dbReference>
<evidence type="ECO:0000256" key="7">
    <source>
        <dbReference type="SAM" id="SignalP"/>
    </source>
</evidence>
<evidence type="ECO:0000256" key="5">
    <source>
        <dbReference type="ARBA" id="ARBA00022982"/>
    </source>
</evidence>
<feature type="domain" description="Cytochrome c7-like" evidence="8">
    <location>
        <begin position="199"/>
        <end position="264"/>
    </location>
</feature>
<protein>
    <recommendedName>
        <fullName evidence="8">Cytochrome c7-like domain-containing protein</fullName>
    </recommendedName>
</protein>
<keyword evidence="6" id="KW-0408">Iron</keyword>
<dbReference type="eggNOG" id="COG0484">
    <property type="taxonomic scope" value="Bacteria"/>
</dbReference>
<evidence type="ECO:0000256" key="6">
    <source>
        <dbReference type="ARBA" id="ARBA00023004"/>
    </source>
</evidence>
<dbReference type="GO" id="GO:0046872">
    <property type="term" value="F:metal ion binding"/>
    <property type="evidence" value="ECO:0007669"/>
    <property type="project" value="UniProtKB-KW"/>
</dbReference>
<evidence type="ECO:0000313" key="9">
    <source>
        <dbReference type="EMBL" id="ADG81987.1"/>
    </source>
</evidence>
<dbReference type="Gene3D" id="3.90.10.10">
    <property type="entry name" value="Cytochrome C3"/>
    <property type="match status" value="2"/>
</dbReference>
<dbReference type="Pfam" id="PF14522">
    <property type="entry name" value="Cytochrome_C7"/>
    <property type="match status" value="1"/>
</dbReference>
<dbReference type="InterPro" id="IPR029467">
    <property type="entry name" value="Cyt_c7-like"/>
</dbReference>
<evidence type="ECO:0000256" key="3">
    <source>
        <dbReference type="ARBA" id="ARBA00022723"/>
    </source>
</evidence>
<evidence type="ECO:0000256" key="2">
    <source>
        <dbReference type="ARBA" id="ARBA00022617"/>
    </source>
</evidence>
<sequence length="540" mass="59491" precursor="true">MLKKSLIIVLGLVVLLILPGVVAAAETNLDCTKCHGSTVSGFQLPAVVRTAQCATCHNAGGHAYYTDEQGIMHFAIYVKDSGYFFSPESPQATASTLHKAHSGQNGLAGNSRCSRCHGIVSCTSCHTSVAHITHSTTKYSAPMLNQANGLTYEYKPVTCASSLCHSSMPNVVRQRADSKQLCLNCHQVDSTGHTDVTAQHQTNFVLNPQYPCSDCHNSAMNVEHEMRADESGQNYNCYTCHNSTRPDVKNAITNKINRCDACHTIHPDMDRKHTSTFIYGPGDTVKTNCSSCHNNLLHTEHALRKDDNNNPLKCVTCHASTDPKVTNAITSHNTRCDACHSDTSHDTVHSTAPDEPSNIDPYCQVCHKNTLTQEHLANEKTQADNSWTCATCHENSNKSILAAIATGDGNCVACHSEGHNILFAEKIPADIPLYNNYQWSVPQSSTIWADENWMPTAFKESGTIVFSDRKAVGVADIQNFYTEQLIQEKWKIISTDTHNDQLKIEARKGNRYLVVYAYNTEEFNLGSTVSAGYRIKLIYK</sequence>
<dbReference type="Gene3D" id="1.10.3820.10">
    <property type="entry name" value="Di-heme elbow motif domain"/>
    <property type="match status" value="1"/>
</dbReference>
<keyword evidence="5" id="KW-0249">Electron transport</keyword>
<dbReference type="HOGENOM" id="CLU_504244_0_0_9"/>
<dbReference type="Proteomes" id="UP000002377">
    <property type="component" value="Chromosome"/>
</dbReference>
<reference evidence="9 10" key="1">
    <citation type="submission" date="2010-05" db="EMBL/GenBank/DDBJ databases">
        <title>Complete sequence of Thermincola sp. JR.</title>
        <authorList>
            <consortium name="US DOE Joint Genome Institute"/>
            <person name="Lucas S."/>
            <person name="Copeland A."/>
            <person name="Lapidus A."/>
            <person name="Cheng J.-F."/>
            <person name="Bruce D."/>
            <person name="Goodwin L."/>
            <person name="Pitluck S."/>
            <person name="Chertkov O."/>
            <person name="Detter J.C."/>
            <person name="Han C."/>
            <person name="Tapia R."/>
            <person name="Land M."/>
            <person name="Hauser L."/>
            <person name="Kyrpides N."/>
            <person name="Mikhailova N."/>
            <person name="Hazen T.C."/>
            <person name="Woyke T."/>
        </authorList>
    </citation>
    <scope>NUCLEOTIDE SEQUENCE [LARGE SCALE GENOMIC DNA]</scope>
    <source>
        <strain evidence="9 10">JR</strain>
    </source>
</reference>
<gene>
    <name evidence="9" type="ordered locus">TherJR_1123</name>
</gene>
<keyword evidence="2" id="KW-0349">Heme</keyword>
<organism evidence="9 10">
    <name type="scientific">Thermincola potens (strain JR)</name>
    <dbReference type="NCBI Taxonomy" id="635013"/>
    <lineage>
        <taxon>Bacteria</taxon>
        <taxon>Bacillati</taxon>
        <taxon>Bacillota</taxon>
        <taxon>Clostridia</taxon>
        <taxon>Eubacteriales</taxon>
        <taxon>Thermincolaceae</taxon>
        <taxon>Thermincola</taxon>
    </lineage>
</organism>
<dbReference type="InterPro" id="IPR038266">
    <property type="entry name" value="NapC/NirT_cytc_sf"/>
</dbReference>
<keyword evidence="1" id="KW-0813">Transport</keyword>
<dbReference type="RefSeq" id="WP_013120006.1">
    <property type="nucleotide sequence ID" value="NC_014152.1"/>
</dbReference>
<keyword evidence="10" id="KW-1185">Reference proteome</keyword>
<dbReference type="KEGG" id="tjr:TherJR_1123"/>
<dbReference type="AlphaFoldDB" id="D5XEB6"/>
<feature type="chain" id="PRO_5039536483" description="Cytochrome c7-like domain-containing protein" evidence="7">
    <location>
        <begin position="25"/>
        <end position="540"/>
    </location>
</feature>
<dbReference type="GO" id="GO:0016491">
    <property type="term" value="F:oxidoreductase activity"/>
    <property type="evidence" value="ECO:0007669"/>
    <property type="project" value="TreeGrafter"/>
</dbReference>
<dbReference type="PANTHER" id="PTHR35038:SF6">
    <property type="entry name" value="SURFACE LOCALIZED DECAHEME CYTOCHROME C LIPOPROTEIN"/>
    <property type="match status" value="1"/>
</dbReference>
<evidence type="ECO:0000256" key="4">
    <source>
        <dbReference type="ARBA" id="ARBA00022729"/>
    </source>
</evidence>
<dbReference type="PANTHER" id="PTHR35038">
    <property type="entry name" value="DISSIMILATORY SULFITE REDUCTASE SIRA"/>
    <property type="match status" value="1"/>
</dbReference>
<dbReference type="SUPFAM" id="SSF48695">
    <property type="entry name" value="Multiheme cytochromes"/>
    <property type="match status" value="1"/>
</dbReference>
<keyword evidence="4 7" id="KW-0732">Signal</keyword>
<dbReference type="InterPro" id="IPR036280">
    <property type="entry name" value="Multihaem_cyt_sf"/>
</dbReference>
<dbReference type="OrthoDB" id="9814800at2"/>
<keyword evidence="3" id="KW-0479">Metal-binding</keyword>
<evidence type="ECO:0000259" key="8">
    <source>
        <dbReference type="Pfam" id="PF14522"/>
    </source>
</evidence>
<evidence type="ECO:0000313" key="10">
    <source>
        <dbReference type="Proteomes" id="UP000002377"/>
    </source>
</evidence>
<name>D5XEB6_THEPJ</name>
<proteinExistence type="predicted"/>